<dbReference type="InterPro" id="IPR029063">
    <property type="entry name" value="SAM-dependent_MTases_sf"/>
</dbReference>
<name>A0A438NCS8_EXOME</name>
<dbReference type="Gene3D" id="3.40.50.150">
    <property type="entry name" value="Vaccinia Virus protein VP39"/>
    <property type="match status" value="1"/>
</dbReference>
<dbReference type="AlphaFoldDB" id="A0A438NCS8"/>
<dbReference type="CDD" id="cd02440">
    <property type="entry name" value="AdoMet_MTases"/>
    <property type="match status" value="1"/>
</dbReference>
<dbReference type="Pfam" id="PF13489">
    <property type="entry name" value="Methyltransf_23"/>
    <property type="match status" value="1"/>
</dbReference>
<dbReference type="SUPFAM" id="SSF53335">
    <property type="entry name" value="S-adenosyl-L-methionine-dependent methyltransferases"/>
    <property type="match status" value="1"/>
</dbReference>
<dbReference type="PANTHER" id="PTHR43591:SF10">
    <property type="entry name" value="ABC TRANSMEMBRANE TYPE-1 DOMAIN-CONTAINING PROTEIN-RELATED"/>
    <property type="match status" value="1"/>
</dbReference>
<comment type="caution">
    <text evidence="1">The sequence shown here is derived from an EMBL/GenBank/DDBJ whole genome shotgun (WGS) entry which is preliminary data.</text>
</comment>
<evidence type="ECO:0000313" key="2">
    <source>
        <dbReference type="Proteomes" id="UP000288859"/>
    </source>
</evidence>
<organism evidence="1 2">
    <name type="scientific">Exophiala mesophila</name>
    <name type="common">Black yeast-like fungus</name>
    <dbReference type="NCBI Taxonomy" id="212818"/>
    <lineage>
        <taxon>Eukaryota</taxon>
        <taxon>Fungi</taxon>
        <taxon>Dikarya</taxon>
        <taxon>Ascomycota</taxon>
        <taxon>Pezizomycotina</taxon>
        <taxon>Eurotiomycetes</taxon>
        <taxon>Chaetothyriomycetidae</taxon>
        <taxon>Chaetothyriales</taxon>
        <taxon>Herpotrichiellaceae</taxon>
        <taxon>Exophiala</taxon>
    </lineage>
</organism>
<dbReference type="Proteomes" id="UP000288859">
    <property type="component" value="Unassembled WGS sequence"/>
</dbReference>
<proteinExistence type="predicted"/>
<sequence>MADPPVDEAHVAVEELSEDLDSAYGGDELKRASFTGSLSYSATNYKWEHGRRYQSFREGTYNFPNDEEEQERYDIMHAVFLTAMDDHLFLAPLNQDLGRILDIGTGTGIWAIQIGDMLPSAVVTGNDLSPIQPRWVPPNVTFEVDDVESEWQYSRPFDYVHSRYMAGSIADWPRLMSQCYKPPYRCSATQTDDGQLFFYSHLTPGGWVEFQDFDLHNYSQDNSIPPDNKVLEWYNLLMEGCEKIGRTASPGQHLESWVRDAGFTNIHHKTFKLPLGAWPKDERMKRVGALNLLQLLEGLEGLTLALFTRALGWSTEAIHVYLAAVRKDAMKKSVHMIHDFLLMIMFAWELSADCGRFSRWLSHVVYAQKPLTSSTPSE</sequence>
<dbReference type="GO" id="GO:0008168">
    <property type="term" value="F:methyltransferase activity"/>
    <property type="evidence" value="ECO:0007669"/>
    <property type="project" value="TreeGrafter"/>
</dbReference>
<gene>
    <name evidence="1" type="ORF">B0A52_03115</name>
</gene>
<dbReference type="EMBL" id="NAJM01000008">
    <property type="protein sequence ID" value="RVX73473.1"/>
    <property type="molecule type" value="Genomic_DNA"/>
</dbReference>
<dbReference type="OrthoDB" id="2013972at2759"/>
<evidence type="ECO:0008006" key="3">
    <source>
        <dbReference type="Google" id="ProtNLM"/>
    </source>
</evidence>
<accession>A0A438NCS8</accession>
<dbReference type="PANTHER" id="PTHR43591">
    <property type="entry name" value="METHYLTRANSFERASE"/>
    <property type="match status" value="1"/>
</dbReference>
<reference evidence="1 2" key="1">
    <citation type="submission" date="2017-03" db="EMBL/GenBank/DDBJ databases">
        <title>Genomes of endolithic fungi from Antarctica.</title>
        <authorList>
            <person name="Coleine C."/>
            <person name="Masonjones S."/>
            <person name="Stajich J.E."/>
        </authorList>
    </citation>
    <scope>NUCLEOTIDE SEQUENCE [LARGE SCALE GENOMIC DNA]</scope>
    <source>
        <strain evidence="1 2">CCFEE 6314</strain>
    </source>
</reference>
<protein>
    <recommendedName>
        <fullName evidence="3">S-adenosyl-L-methionine-dependent methyltransferase</fullName>
    </recommendedName>
</protein>
<dbReference type="VEuPathDB" id="FungiDB:PV10_02817"/>
<evidence type="ECO:0000313" key="1">
    <source>
        <dbReference type="EMBL" id="RVX73473.1"/>
    </source>
</evidence>